<gene>
    <name evidence="2" type="ORF">IPOD504_LOCUS2481</name>
</gene>
<keyword evidence="3" id="KW-1185">Reference proteome</keyword>
<evidence type="ECO:0000313" key="2">
    <source>
        <dbReference type="EMBL" id="CAH2040318.1"/>
    </source>
</evidence>
<accession>A0ABN8HRZ5</accession>
<proteinExistence type="predicted"/>
<feature type="non-terminal residue" evidence="2">
    <location>
        <position position="82"/>
    </location>
</feature>
<name>A0ABN8HRZ5_9NEOP</name>
<reference evidence="2" key="1">
    <citation type="submission" date="2022-03" db="EMBL/GenBank/DDBJ databases">
        <authorList>
            <person name="Martin H S."/>
        </authorList>
    </citation>
    <scope>NUCLEOTIDE SEQUENCE</scope>
</reference>
<evidence type="ECO:0000313" key="3">
    <source>
        <dbReference type="Proteomes" id="UP000837857"/>
    </source>
</evidence>
<organism evidence="2 3">
    <name type="scientific">Iphiclides podalirius</name>
    <name type="common">scarce swallowtail</name>
    <dbReference type="NCBI Taxonomy" id="110791"/>
    <lineage>
        <taxon>Eukaryota</taxon>
        <taxon>Metazoa</taxon>
        <taxon>Ecdysozoa</taxon>
        <taxon>Arthropoda</taxon>
        <taxon>Hexapoda</taxon>
        <taxon>Insecta</taxon>
        <taxon>Pterygota</taxon>
        <taxon>Neoptera</taxon>
        <taxon>Endopterygota</taxon>
        <taxon>Lepidoptera</taxon>
        <taxon>Glossata</taxon>
        <taxon>Ditrysia</taxon>
        <taxon>Papilionoidea</taxon>
        <taxon>Papilionidae</taxon>
        <taxon>Papilioninae</taxon>
        <taxon>Iphiclides</taxon>
    </lineage>
</organism>
<sequence>MLWLTKTLQRCRSSEKTTRFPRVWMRAPQPLAQVQRLLPRQQLSRRYQCPPIFSRGPPLSTRGSEQSTGIKAARTVNKLRCK</sequence>
<protein>
    <submittedName>
        <fullName evidence="2">Uncharacterized protein</fullName>
    </submittedName>
</protein>
<feature type="region of interest" description="Disordered" evidence="1">
    <location>
        <begin position="52"/>
        <end position="74"/>
    </location>
</feature>
<evidence type="ECO:0000256" key="1">
    <source>
        <dbReference type="SAM" id="MobiDB-lite"/>
    </source>
</evidence>
<dbReference type="Proteomes" id="UP000837857">
    <property type="component" value="Chromosome 12"/>
</dbReference>
<dbReference type="EMBL" id="OW152824">
    <property type="protein sequence ID" value="CAH2040318.1"/>
    <property type="molecule type" value="Genomic_DNA"/>
</dbReference>